<keyword evidence="4 6" id="KW-1133">Transmembrane helix</keyword>
<feature type="transmembrane region" description="Helical" evidence="6">
    <location>
        <begin position="24"/>
        <end position="46"/>
    </location>
</feature>
<feature type="transmembrane region" description="Helical" evidence="6">
    <location>
        <begin position="244"/>
        <end position="269"/>
    </location>
</feature>
<feature type="domain" description="ABC3 transporter permease C-terminal" evidence="7">
    <location>
        <begin position="251"/>
        <end position="372"/>
    </location>
</feature>
<organism evidence="8 9">
    <name type="scientific">Alteromonas aquimaris</name>
    <dbReference type="NCBI Taxonomy" id="2998417"/>
    <lineage>
        <taxon>Bacteria</taxon>
        <taxon>Pseudomonadati</taxon>
        <taxon>Pseudomonadota</taxon>
        <taxon>Gammaproteobacteria</taxon>
        <taxon>Alteromonadales</taxon>
        <taxon>Alteromonadaceae</taxon>
        <taxon>Alteromonas/Salinimonas group</taxon>
        <taxon>Alteromonas</taxon>
    </lineage>
</organism>
<dbReference type="Pfam" id="PF02687">
    <property type="entry name" value="FtsX"/>
    <property type="match status" value="2"/>
</dbReference>
<protein>
    <submittedName>
        <fullName evidence="8">ABC transporter permease</fullName>
    </submittedName>
</protein>
<dbReference type="PANTHER" id="PTHR30287:SF2">
    <property type="entry name" value="BLL1001 PROTEIN"/>
    <property type="match status" value="1"/>
</dbReference>
<evidence type="ECO:0000313" key="8">
    <source>
        <dbReference type="EMBL" id="MCW8109893.1"/>
    </source>
</evidence>
<dbReference type="InterPro" id="IPR038766">
    <property type="entry name" value="Membrane_comp_ABC_pdt"/>
</dbReference>
<gene>
    <name evidence="8" type="ORF">OPS25_15405</name>
</gene>
<dbReference type="PANTHER" id="PTHR30287">
    <property type="entry name" value="MEMBRANE COMPONENT OF PREDICTED ABC SUPERFAMILY METABOLITE UPTAKE TRANSPORTER"/>
    <property type="match status" value="1"/>
</dbReference>
<accession>A0ABT3PAV8</accession>
<reference evidence="8" key="1">
    <citation type="submission" date="2022-11" db="EMBL/GenBank/DDBJ databases">
        <title>Alteromonas sp. nov., isolated from sea water of the Qingdao.</title>
        <authorList>
            <person name="Wang Q."/>
        </authorList>
    </citation>
    <scope>NUCLEOTIDE SEQUENCE</scope>
    <source>
        <strain evidence="8">ASW11-7</strain>
    </source>
</reference>
<keyword evidence="2" id="KW-1003">Cell membrane</keyword>
<dbReference type="EMBL" id="JAPFRD010000013">
    <property type="protein sequence ID" value="MCW8109893.1"/>
    <property type="molecule type" value="Genomic_DNA"/>
</dbReference>
<evidence type="ECO:0000256" key="5">
    <source>
        <dbReference type="ARBA" id="ARBA00023136"/>
    </source>
</evidence>
<keyword evidence="9" id="KW-1185">Reference proteome</keyword>
<name>A0ABT3PAV8_9ALTE</name>
<comment type="subcellular location">
    <subcellularLocation>
        <location evidence="1">Cell membrane</location>
        <topology evidence="1">Multi-pass membrane protein</topology>
    </subcellularLocation>
</comment>
<keyword evidence="3 6" id="KW-0812">Transmembrane</keyword>
<feature type="transmembrane region" description="Helical" evidence="6">
    <location>
        <begin position="377"/>
        <end position="396"/>
    </location>
</feature>
<evidence type="ECO:0000256" key="4">
    <source>
        <dbReference type="ARBA" id="ARBA00022989"/>
    </source>
</evidence>
<feature type="transmembrane region" description="Helical" evidence="6">
    <location>
        <begin position="343"/>
        <end position="365"/>
    </location>
</feature>
<evidence type="ECO:0000256" key="2">
    <source>
        <dbReference type="ARBA" id="ARBA00022475"/>
    </source>
</evidence>
<feature type="domain" description="ABC3 transporter permease C-terminal" evidence="7">
    <location>
        <begin position="678"/>
        <end position="796"/>
    </location>
</feature>
<feature type="transmembrane region" description="Helical" evidence="6">
    <location>
        <begin position="728"/>
        <end position="749"/>
    </location>
</feature>
<feature type="transmembrane region" description="Helical" evidence="6">
    <location>
        <begin position="769"/>
        <end position="789"/>
    </location>
</feature>
<dbReference type="RefSeq" id="WP_265618773.1">
    <property type="nucleotide sequence ID" value="NZ_JAPFRD010000013.1"/>
</dbReference>
<evidence type="ECO:0000259" key="7">
    <source>
        <dbReference type="Pfam" id="PF02687"/>
    </source>
</evidence>
<evidence type="ECO:0000256" key="6">
    <source>
        <dbReference type="SAM" id="Phobius"/>
    </source>
</evidence>
<feature type="transmembrane region" description="Helical" evidence="6">
    <location>
        <begin position="402"/>
        <end position="429"/>
    </location>
</feature>
<proteinExistence type="predicted"/>
<sequence>MAPLINDIRLVLASHLAFYYRHPWLIALFILGLSLGSALLTAIAGLNHEAHNRFQESSALIGNPISHFIKPLTGKTYIDGELWVHLRRLGFTQAQPVLRGSLQTRAGRSLAIQGVNTLHWLNRDPKSASAQARIPLSKEAPLYSAMVDKQFTSRLFTPEGHPIPLVLGKKRAQPDIRLMDNIGLWAITDLATADYLLQADGQLSFIELSHLTEKQARLIEQAVAGKAQLVEAENQDFTILSEAFFFNLTALALLGYIVAAFLSFNAIKLSLSSRKSLLKQLFLLGCSKRGITAGLVIELFTLSLLTATLGTLCGYVISNALIVDINRTLVGLYQFDHTLVIHWRWSNVVLGFILNLIALMVIMLAQIPRFVRFRKPAYYVCLLASVVGGIGLFLTAATSYQALLLCFCVLIIFVMLVPKILQALVSYPVSFSRPLYGWLYADSRYHLTDLHIAIVAIVVALGSAISMQIMVNSFAITLDNHLEKQLSADIYLRTSQRDRDLRYTLSQQPEIARLNIYQQSSGHVDNIPATLESYGETPQHYRHISVTSGSTVGASQFHQGGCLANEQSAIKYGLTLGQTINFTQNTALFTCRISEFFYDYGNPGIRVLILESTHEQSDLNTVFFGYSLWLNPAYSGELFSERLVNEFAQDSTQIYPNQRFKRYASELFNDTFFVTKILNGFIFAIALLSLCTSLLSLSENQLKQLSILHELGVTRTQLCVIKLMQTTLIVSIATLLTLPLGFALGYVLLKFVMPIAFGWTIHFHPDMNALFTTCFTLIGVSAICAYFPIRKLTKFEVRAR</sequence>
<feature type="transmembrane region" description="Helical" evidence="6">
    <location>
        <begin position="450"/>
        <end position="471"/>
    </location>
</feature>
<comment type="caution">
    <text evidence="8">The sequence shown here is derived from an EMBL/GenBank/DDBJ whole genome shotgun (WGS) entry which is preliminary data.</text>
</comment>
<dbReference type="InterPro" id="IPR003838">
    <property type="entry name" value="ABC3_permease_C"/>
</dbReference>
<dbReference type="Proteomes" id="UP001142810">
    <property type="component" value="Unassembled WGS sequence"/>
</dbReference>
<evidence type="ECO:0000256" key="1">
    <source>
        <dbReference type="ARBA" id="ARBA00004651"/>
    </source>
</evidence>
<evidence type="ECO:0000256" key="3">
    <source>
        <dbReference type="ARBA" id="ARBA00022692"/>
    </source>
</evidence>
<evidence type="ECO:0000313" key="9">
    <source>
        <dbReference type="Proteomes" id="UP001142810"/>
    </source>
</evidence>
<keyword evidence="5 6" id="KW-0472">Membrane</keyword>
<feature type="transmembrane region" description="Helical" evidence="6">
    <location>
        <begin position="290"/>
        <end position="323"/>
    </location>
</feature>